<comment type="caution">
    <text evidence="1">The sequence shown here is derived from an EMBL/GenBank/DDBJ whole genome shotgun (WGS) entry which is preliminary data.</text>
</comment>
<gene>
    <name evidence="1" type="ORF">HD842_001088</name>
</gene>
<dbReference type="SUPFAM" id="SSF53756">
    <property type="entry name" value="UDP-Glycosyltransferase/glycogen phosphorylase"/>
    <property type="match status" value="1"/>
</dbReference>
<reference evidence="1 2" key="1">
    <citation type="submission" date="2020-08" db="EMBL/GenBank/DDBJ databases">
        <title>The Agave Microbiome: Exploring the role of microbial communities in plant adaptations to desert environments.</title>
        <authorList>
            <person name="Partida-Martinez L.P."/>
        </authorList>
    </citation>
    <scope>NUCLEOTIDE SEQUENCE [LARGE SCALE GENOMIC DNA]</scope>
    <source>
        <strain evidence="1 2">AT3.2</strain>
    </source>
</reference>
<name>A0A7W9WY55_9BURK</name>
<sequence length="343" mass="38083">MDWLVLSPFVKTTWPGWLMPFIDARLHRTRQVPADYDHDRSRAVSSRREWFDYLRHGWRGFRQTFGKHPTGIVTAFPQLAVIVALLKTLSGRKNVPLIAWCFNLAQPYGGIKGKLARFCLPAVDLFVVHSRAEIDIYSTWLGLPRERFVFVPLSAELPDSATWTDELDEPYIVALGTANRDYALLAEAAGQMGYKTIIVAGTHATAHIQAPPCVSFRSNLTLAQCHQLALHSRVNVIPIADVNAPSGQVTVIESMMRGVPMVATACAGTNDYVVDGVDGLLVPPNDVPAMVRALRTVWEDAALRNALSRNARQASLDKFTFPAAAARLTELMTQLANRQPRRD</sequence>
<keyword evidence="1" id="KW-0808">Transferase</keyword>
<proteinExistence type="predicted"/>
<dbReference type="GO" id="GO:0016740">
    <property type="term" value="F:transferase activity"/>
    <property type="evidence" value="ECO:0007669"/>
    <property type="project" value="UniProtKB-KW"/>
</dbReference>
<dbReference type="Proteomes" id="UP000540787">
    <property type="component" value="Unassembled WGS sequence"/>
</dbReference>
<evidence type="ECO:0000313" key="1">
    <source>
        <dbReference type="EMBL" id="MBB6132977.1"/>
    </source>
</evidence>
<dbReference type="CDD" id="cd03801">
    <property type="entry name" value="GT4_PimA-like"/>
    <property type="match status" value="1"/>
</dbReference>
<organism evidence="1 2">
    <name type="scientific">Massilia aurea</name>
    <dbReference type="NCBI Taxonomy" id="373040"/>
    <lineage>
        <taxon>Bacteria</taxon>
        <taxon>Pseudomonadati</taxon>
        <taxon>Pseudomonadota</taxon>
        <taxon>Betaproteobacteria</taxon>
        <taxon>Burkholderiales</taxon>
        <taxon>Oxalobacteraceae</taxon>
        <taxon>Telluria group</taxon>
        <taxon>Massilia</taxon>
    </lineage>
</organism>
<dbReference type="Gene3D" id="3.40.50.2000">
    <property type="entry name" value="Glycogen Phosphorylase B"/>
    <property type="match status" value="1"/>
</dbReference>
<dbReference type="EMBL" id="JACHBX010000001">
    <property type="protein sequence ID" value="MBB6132977.1"/>
    <property type="molecule type" value="Genomic_DNA"/>
</dbReference>
<evidence type="ECO:0000313" key="2">
    <source>
        <dbReference type="Proteomes" id="UP000540787"/>
    </source>
</evidence>
<keyword evidence="2" id="KW-1185">Reference proteome</keyword>
<dbReference type="Pfam" id="PF13692">
    <property type="entry name" value="Glyco_trans_1_4"/>
    <property type="match status" value="1"/>
</dbReference>
<protein>
    <submittedName>
        <fullName evidence="1">Glycosyltransferase involved in cell wall biosynthesis</fullName>
    </submittedName>
</protein>
<accession>A0A7W9WY55</accession>
<dbReference type="RefSeq" id="WP_183551981.1">
    <property type="nucleotide sequence ID" value="NZ_JACHBX010000001.1"/>
</dbReference>
<dbReference type="PANTHER" id="PTHR12526">
    <property type="entry name" value="GLYCOSYLTRANSFERASE"/>
    <property type="match status" value="1"/>
</dbReference>
<dbReference type="AlphaFoldDB" id="A0A7W9WY55"/>